<feature type="domain" description="ATP-grasp" evidence="1">
    <location>
        <begin position="84"/>
        <end position="237"/>
    </location>
</feature>
<dbReference type="Proteomes" id="UP000095759">
    <property type="component" value="Unassembled WGS sequence"/>
</dbReference>
<dbReference type="InterPro" id="IPR041261">
    <property type="entry name" value="R2K_2"/>
</dbReference>
<protein>
    <recommendedName>
        <fullName evidence="1">ATP-grasp domain-containing protein</fullName>
    </recommendedName>
</protein>
<keyword evidence="3" id="KW-1185">Reference proteome</keyword>
<reference evidence="2 3" key="1">
    <citation type="submission" date="2016-08" db="EMBL/GenBank/DDBJ databases">
        <title>Complete genome sequence of Streptomyces agglomeratus strain 6-3-2, a novel anti-MRSA actinomycete isolated from Wuli of Tebit, China.</title>
        <authorList>
            <person name="Chen X."/>
        </authorList>
    </citation>
    <scope>NUCLEOTIDE SEQUENCE [LARGE SCALE GENOMIC DNA]</scope>
    <source>
        <strain evidence="2 3">6-3-2</strain>
    </source>
</reference>
<accession>A0A1E5PES5</accession>
<gene>
    <name evidence="2" type="ORF">AS594_29665</name>
</gene>
<name>A0A1E5PES5_9ACTN</name>
<organism evidence="2 3">
    <name type="scientific">Streptomyces agglomeratus</name>
    <dbReference type="NCBI Taxonomy" id="285458"/>
    <lineage>
        <taxon>Bacteria</taxon>
        <taxon>Bacillati</taxon>
        <taxon>Actinomycetota</taxon>
        <taxon>Actinomycetes</taxon>
        <taxon>Kitasatosporales</taxon>
        <taxon>Streptomycetaceae</taxon>
        <taxon>Streptomyces</taxon>
    </lineage>
</organism>
<dbReference type="OrthoDB" id="654524at2"/>
<evidence type="ECO:0000259" key="1">
    <source>
        <dbReference type="Pfam" id="PF18299"/>
    </source>
</evidence>
<dbReference type="STRING" id="285458.BGM19_07160"/>
<comment type="caution">
    <text evidence="2">The sequence shown here is derived from an EMBL/GenBank/DDBJ whole genome shotgun (WGS) entry which is preliminary data.</text>
</comment>
<evidence type="ECO:0000313" key="2">
    <source>
        <dbReference type="EMBL" id="OEJ28037.1"/>
    </source>
</evidence>
<evidence type="ECO:0000313" key="3">
    <source>
        <dbReference type="Proteomes" id="UP000095759"/>
    </source>
</evidence>
<dbReference type="EMBL" id="MEHJ01000001">
    <property type="protein sequence ID" value="OEJ28037.1"/>
    <property type="molecule type" value="Genomic_DNA"/>
</dbReference>
<dbReference type="RefSeq" id="WP_069935499.1">
    <property type="nucleotide sequence ID" value="NZ_MEHJ01000001.1"/>
</dbReference>
<proteinExistence type="predicted"/>
<dbReference type="AlphaFoldDB" id="A0A1E5PES5"/>
<dbReference type="Pfam" id="PF18299">
    <property type="entry name" value="R2K_2"/>
    <property type="match status" value="1"/>
</dbReference>
<sequence length="264" mass="28328">MPTPVRTLALSPRATATGRALAAAARRRGLGCASLREWRAPERPHTIGSLYAGPLFADAVADGLGLGLLEPPMDWLAALPYELTGRHIECTTVARARTLRRPAFVKPPNDKGFPARVYPDGSGLPGPDAVDDDTPVLVSDIVSFTAEYRLFVLDGEIVTGSRYAVRGELDVVRLERDPLQEEVLGFASQLFAPGAPPLPSAVVVDVGTVDGRWAVVEANHGWASGQYACDSDAVLDVVLRAACPAAEVRPRDTRFLRQVTRAVR</sequence>